<dbReference type="Gene3D" id="3.40.710.10">
    <property type="entry name" value="DD-peptidase/beta-lactamase superfamily"/>
    <property type="match status" value="1"/>
</dbReference>
<dbReference type="RefSeq" id="WP_354698199.1">
    <property type="nucleotide sequence ID" value="NZ_CP114014.1"/>
</dbReference>
<dbReference type="InterPro" id="IPR050789">
    <property type="entry name" value="Diverse_Enzym_Activities"/>
</dbReference>
<dbReference type="PANTHER" id="PTHR43283">
    <property type="entry name" value="BETA-LACTAMASE-RELATED"/>
    <property type="match status" value="1"/>
</dbReference>
<accession>A0AAU7AZ06</accession>
<name>A0AAU7AZ06_9ACTN</name>
<evidence type="ECO:0008006" key="3">
    <source>
        <dbReference type="Google" id="ProtNLM"/>
    </source>
</evidence>
<dbReference type="KEGG" id="parq:DSM112329_03864"/>
<reference evidence="2" key="1">
    <citation type="submission" date="2022-12" db="EMBL/GenBank/DDBJ databases">
        <title>Paraconexibacter alkalitolerans sp. nov. and Baekduia alba sp. nov., isolated from soil and emended description of the genera Paraconexibacter (Chun et al., 2020) and Baekduia (An et al., 2020).</title>
        <authorList>
            <person name="Vieira S."/>
            <person name="Huber K.J."/>
            <person name="Geppert A."/>
            <person name="Wolf J."/>
            <person name="Neumann-Schaal M."/>
            <person name="Muesken M."/>
            <person name="Overmann J."/>
        </authorList>
    </citation>
    <scope>NUCLEOTIDE SEQUENCE</scope>
    <source>
        <strain evidence="2">AEG42_29</strain>
    </source>
</reference>
<evidence type="ECO:0000313" key="2">
    <source>
        <dbReference type="EMBL" id="XAY06986.1"/>
    </source>
</evidence>
<feature type="signal peptide" evidence="1">
    <location>
        <begin position="1"/>
        <end position="37"/>
    </location>
</feature>
<feature type="chain" id="PRO_5043436711" description="Beta-lactamase-related domain-containing protein" evidence="1">
    <location>
        <begin position="38"/>
        <end position="524"/>
    </location>
</feature>
<protein>
    <recommendedName>
        <fullName evidence="3">Beta-lactamase-related domain-containing protein</fullName>
    </recommendedName>
</protein>
<gene>
    <name evidence="2" type="ORF">DSM112329_03864</name>
</gene>
<sequence length="524" mass="56637">MMGMRVVVRCSRLALRSLLVLLATAGVLAMSSGVAGAAGTEDPGSAPWKQVPRDRLIAECGLDPAMLNAYAPNLLLSPFVVIRHGKLCWEGSLQPNATTESYPVFSATKTFGAMLFGMVVTRSSLLSDTSKVADWVSAADRKTINPDALMVHVLGMVSTNADLSFGKKRKWSYDTDGTREIDVLALAMDKAIAAEPDRFGGAKDAAEFAQKALFDPLGMSASHWPGGAIGGNLTTSVHDMARLGQLILQRGLWQGERVISEEYLYRMTHPSFEDTNTGYGYLTYVNAASGWAWPTSSADQNCSPFGEWPSYPHRPLFQSTGPNGGVPDNRAQKLDIAHVFSSGTGGQKWIVYRGLDIVIATRNGLLSVGDGGKLIEGFSSHKTVWNAIRPAMLPFDPVYAGDEAGFCKAYRASEYAPDLREPWFDGKAAPAASPTKVKPACKSRRRLTLAIARPKGMTVQRVDVRLDGRRVRVKTSRGRMTAVIDLRGRGATVAIVRIVLRGVRAGKPVVVSRTRAFRTCAKGS</sequence>
<dbReference type="PANTHER" id="PTHR43283:SF7">
    <property type="entry name" value="BETA-LACTAMASE-RELATED DOMAIN-CONTAINING PROTEIN"/>
    <property type="match status" value="1"/>
</dbReference>
<dbReference type="EMBL" id="CP114014">
    <property type="protein sequence ID" value="XAY06986.1"/>
    <property type="molecule type" value="Genomic_DNA"/>
</dbReference>
<evidence type="ECO:0000256" key="1">
    <source>
        <dbReference type="SAM" id="SignalP"/>
    </source>
</evidence>
<dbReference type="SUPFAM" id="SSF56601">
    <property type="entry name" value="beta-lactamase/transpeptidase-like"/>
    <property type="match status" value="1"/>
</dbReference>
<dbReference type="InterPro" id="IPR012338">
    <property type="entry name" value="Beta-lactam/transpept-like"/>
</dbReference>
<proteinExistence type="predicted"/>
<dbReference type="AlphaFoldDB" id="A0AAU7AZ06"/>
<organism evidence="2">
    <name type="scientific">Paraconexibacter sp. AEG42_29</name>
    <dbReference type="NCBI Taxonomy" id="2997339"/>
    <lineage>
        <taxon>Bacteria</taxon>
        <taxon>Bacillati</taxon>
        <taxon>Actinomycetota</taxon>
        <taxon>Thermoleophilia</taxon>
        <taxon>Solirubrobacterales</taxon>
        <taxon>Paraconexibacteraceae</taxon>
        <taxon>Paraconexibacter</taxon>
    </lineage>
</organism>
<keyword evidence="1" id="KW-0732">Signal</keyword>